<dbReference type="Pfam" id="PF03171">
    <property type="entry name" value="2OG-FeII_Oxy"/>
    <property type="match status" value="1"/>
</dbReference>
<dbReference type="InterPro" id="IPR005123">
    <property type="entry name" value="Oxoglu/Fe-dep_dioxygenase_dom"/>
</dbReference>
<dbReference type="AlphaFoldDB" id="A0AA38T691"/>
<dbReference type="Proteomes" id="UP001172457">
    <property type="component" value="Chromosome 4"/>
</dbReference>
<evidence type="ECO:0000256" key="1">
    <source>
        <dbReference type="ARBA" id="ARBA00022723"/>
    </source>
</evidence>
<comment type="similarity">
    <text evidence="3">Belongs to the iron/ascorbate-dependent oxidoreductase family.</text>
</comment>
<keyword evidence="6" id="KW-1185">Reference proteome</keyword>
<evidence type="ECO:0000256" key="2">
    <source>
        <dbReference type="ARBA" id="ARBA00023004"/>
    </source>
</evidence>
<evidence type="ECO:0000313" key="5">
    <source>
        <dbReference type="EMBL" id="KAJ9554259.1"/>
    </source>
</evidence>
<dbReference type="InterPro" id="IPR044861">
    <property type="entry name" value="IPNS-like_FE2OG_OXY"/>
</dbReference>
<evidence type="ECO:0000259" key="4">
    <source>
        <dbReference type="PROSITE" id="PS51471"/>
    </source>
</evidence>
<reference evidence="5" key="1">
    <citation type="submission" date="2023-03" db="EMBL/GenBank/DDBJ databases">
        <title>Chromosome-scale reference genome and RAD-based genetic map of yellow starthistle (Centaurea solstitialis) reveal putative structural variation and QTLs associated with invader traits.</title>
        <authorList>
            <person name="Reatini B."/>
            <person name="Cang F.A."/>
            <person name="Jiang Q."/>
            <person name="Mckibben M.T.W."/>
            <person name="Barker M.S."/>
            <person name="Rieseberg L.H."/>
            <person name="Dlugosch K.M."/>
        </authorList>
    </citation>
    <scope>NUCLEOTIDE SEQUENCE</scope>
    <source>
        <strain evidence="5">CAN-66</strain>
        <tissue evidence="5">Leaf</tissue>
    </source>
</reference>
<dbReference type="Pfam" id="PF14226">
    <property type="entry name" value="DIOX_N"/>
    <property type="match status" value="1"/>
</dbReference>
<evidence type="ECO:0000256" key="3">
    <source>
        <dbReference type="RuleBase" id="RU003682"/>
    </source>
</evidence>
<keyword evidence="3" id="KW-0560">Oxidoreductase</keyword>
<name>A0AA38T691_9ASTR</name>
<sequence>MTESNQHNPPLLHDYTHLLNQLPPVRDRGVNVKRQRAFDGRGETEVMEECELPLVDLCGLWSEDVEERDSCASEICKASAEWGFFQIVNHGISLELLRKMRMKQVKLFKASFETKAASGLLDNSYRWGNKTATCPNQLSWCEAFHVPLTKISDDSCYGEFNSLREVMQEYAGEMQELAKSIAKVLVTNMGVKRGLWEDECNASTCFLRLNRYPPCPISPEVFGLVPHTDSDFLTILHQDEHVGGLQLMKDSKWVAVKPNPDALVVNIGDLFQAWSNDVYKSVEHKVTVNKEAERHSIAYFLCPSYESFIGCCEEESSIYKNFTFGEYRSQIQRDVKDYGHKVGLPRFLVSN</sequence>
<gene>
    <name evidence="5" type="ORF">OSB04_018304</name>
</gene>
<protein>
    <recommendedName>
        <fullName evidence="4">Fe2OG dioxygenase domain-containing protein</fullName>
    </recommendedName>
</protein>
<keyword evidence="1 3" id="KW-0479">Metal-binding</keyword>
<dbReference type="PROSITE" id="PS51471">
    <property type="entry name" value="FE2OG_OXY"/>
    <property type="match status" value="1"/>
</dbReference>
<comment type="caution">
    <text evidence="5">The sequence shown here is derived from an EMBL/GenBank/DDBJ whole genome shotgun (WGS) entry which is preliminary data.</text>
</comment>
<keyword evidence="2 3" id="KW-0408">Iron</keyword>
<dbReference type="EMBL" id="JARYMX010000004">
    <property type="protein sequence ID" value="KAJ9554259.1"/>
    <property type="molecule type" value="Genomic_DNA"/>
</dbReference>
<organism evidence="5 6">
    <name type="scientific">Centaurea solstitialis</name>
    <name type="common">yellow star-thistle</name>
    <dbReference type="NCBI Taxonomy" id="347529"/>
    <lineage>
        <taxon>Eukaryota</taxon>
        <taxon>Viridiplantae</taxon>
        <taxon>Streptophyta</taxon>
        <taxon>Embryophyta</taxon>
        <taxon>Tracheophyta</taxon>
        <taxon>Spermatophyta</taxon>
        <taxon>Magnoliopsida</taxon>
        <taxon>eudicotyledons</taxon>
        <taxon>Gunneridae</taxon>
        <taxon>Pentapetalae</taxon>
        <taxon>asterids</taxon>
        <taxon>campanulids</taxon>
        <taxon>Asterales</taxon>
        <taxon>Asteraceae</taxon>
        <taxon>Carduoideae</taxon>
        <taxon>Cardueae</taxon>
        <taxon>Centaureinae</taxon>
        <taxon>Centaurea</taxon>
    </lineage>
</organism>
<accession>A0AA38T691</accession>
<dbReference type="GO" id="GO:0046872">
    <property type="term" value="F:metal ion binding"/>
    <property type="evidence" value="ECO:0007669"/>
    <property type="project" value="UniProtKB-KW"/>
</dbReference>
<dbReference type="InterPro" id="IPR050231">
    <property type="entry name" value="Iron_ascorbate_oxido_reductase"/>
</dbReference>
<dbReference type="InterPro" id="IPR027443">
    <property type="entry name" value="IPNS-like_sf"/>
</dbReference>
<dbReference type="PANTHER" id="PTHR47990">
    <property type="entry name" value="2-OXOGLUTARATE (2OG) AND FE(II)-DEPENDENT OXYGENASE SUPERFAMILY PROTEIN-RELATED"/>
    <property type="match status" value="1"/>
</dbReference>
<evidence type="ECO:0000313" key="6">
    <source>
        <dbReference type="Proteomes" id="UP001172457"/>
    </source>
</evidence>
<dbReference type="Gene3D" id="2.60.120.330">
    <property type="entry name" value="B-lactam Antibiotic, Isopenicillin N Synthase, Chain"/>
    <property type="match status" value="1"/>
</dbReference>
<dbReference type="InterPro" id="IPR026992">
    <property type="entry name" value="DIOX_N"/>
</dbReference>
<dbReference type="GO" id="GO:0016705">
    <property type="term" value="F:oxidoreductase activity, acting on paired donors, with incorporation or reduction of molecular oxygen"/>
    <property type="evidence" value="ECO:0007669"/>
    <property type="project" value="UniProtKB-ARBA"/>
</dbReference>
<dbReference type="SUPFAM" id="SSF51197">
    <property type="entry name" value="Clavaminate synthase-like"/>
    <property type="match status" value="1"/>
</dbReference>
<proteinExistence type="inferred from homology"/>
<feature type="domain" description="Fe2OG dioxygenase" evidence="4">
    <location>
        <begin position="201"/>
        <end position="303"/>
    </location>
</feature>